<proteinExistence type="predicted"/>
<sequence length="672" mass="79782">MDHYANHNQFLKTFSSPFETDPILIRKPKNIQIQSLAILTQKPKEELTIDERFNYVMREDTPKDIKKRLKEERRKDNKLNFCSVKDVLVKEPINQVLSINNWERSRSVQKKKPTVNQQPLKPMQLLPMDPGIQNMPQPKKAKVRERNRLLSSDPMSSQITQMTFNLRFIEQLYNELEKFKAISFINDKTLMDNMLVKNASKKLESILRHKQEQMQRSPSVQSTPKETYDMAEQKRITDEKERLANLEVFLEYKKQKILEQFTQLKSEQSGIRKSNAQIQKDYHEGLPVRFNQDFKLLQRLEALLNDQKELKQKIHHYDQLNPVQRQRPQLMIQNDSNTNAYKEVSEKIERLKYKLENNQVQQQLNLTRKEQIKNQIKETKNLLSLLIEEQVKHYQGLLREGIDCREFGLSWLIKSLWLLEQEVSPLIFPVFLDKQSIEYLFIVCTFHNLFFQCAQQEIENEELLKRIKKLRDEKHKLQHTNDNSISQTLIKELEKSQHQNTLKVLPVIESKRDMIESMFTDRERHLSLVYSKDIIMDNTRNKLETMCSTSRVIQKKEKDITKQNANTFFNELMESTLGSSPIAKKSQMNIEGALEMKQLGAIGILRLRISEKRLNDAEQSLQVGKDKFKQLRQQELERVKREFKLHNFGERFQCNFNMVSRALFGELEKFKL</sequence>
<reference evidence="3 4" key="1">
    <citation type="submission" date="2014-06" db="EMBL/GenBank/DDBJ databases">
        <authorList>
            <person name="Swart Estienne"/>
        </authorList>
    </citation>
    <scope>NUCLEOTIDE SEQUENCE [LARGE SCALE GENOMIC DNA]</scope>
    <source>
        <strain evidence="3 4">130c</strain>
    </source>
</reference>
<evidence type="ECO:0000313" key="3">
    <source>
        <dbReference type="EMBL" id="CDW88266.1"/>
    </source>
</evidence>
<evidence type="ECO:0000256" key="2">
    <source>
        <dbReference type="SAM" id="MobiDB-lite"/>
    </source>
</evidence>
<dbReference type="AlphaFoldDB" id="A0A078B1U6"/>
<dbReference type="InParanoid" id="A0A078B1U6"/>
<dbReference type="EMBL" id="CCKQ01016393">
    <property type="protein sequence ID" value="CDW88266.1"/>
    <property type="molecule type" value="Genomic_DNA"/>
</dbReference>
<feature type="region of interest" description="Disordered" evidence="2">
    <location>
        <begin position="108"/>
        <end position="137"/>
    </location>
</feature>
<protein>
    <submittedName>
        <fullName evidence="3">Uncharacterized protein</fullName>
    </submittedName>
</protein>
<keyword evidence="4" id="KW-1185">Reference proteome</keyword>
<dbReference type="OrthoDB" id="295643at2759"/>
<dbReference type="Proteomes" id="UP000039865">
    <property type="component" value="Unassembled WGS sequence"/>
</dbReference>
<dbReference type="OMA" id="DFYMATV"/>
<organism evidence="3 4">
    <name type="scientific">Stylonychia lemnae</name>
    <name type="common">Ciliate</name>
    <dbReference type="NCBI Taxonomy" id="5949"/>
    <lineage>
        <taxon>Eukaryota</taxon>
        <taxon>Sar</taxon>
        <taxon>Alveolata</taxon>
        <taxon>Ciliophora</taxon>
        <taxon>Intramacronucleata</taxon>
        <taxon>Spirotrichea</taxon>
        <taxon>Stichotrichia</taxon>
        <taxon>Sporadotrichida</taxon>
        <taxon>Oxytrichidae</taxon>
        <taxon>Stylonychinae</taxon>
        <taxon>Stylonychia</taxon>
    </lineage>
</organism>
<feature type="compositionally biased region" description="Polar residues" evidence="2">
    <location>
        <begin position="214"/>
        <end position="225"/>
    </location>
</feature>
<feature type="region of interest" description="Disordered" evidence="2">
    <location>
        <begin position="209"/>
        <end position="228"/>
    </location>
</feature>
<name>A0A078B1U6_STYLE</name>
<accession>A0A078B1U6</accession>
<feature type="coiled-coil region" evidence="1">
    <location>
        <begin position="300"/>
        <end position="389"/>
    </location>
</feature>
<evidence type="ECO:0000313" key="4">
    <source>
        <dbReference type="Proteomes" id="UP000039865"/>
    </source>
</evidence>
<feature type="coiled-coil region" evidence="1">
    <location>
        <begin position="453"/>
        <end position="487"/>
    </location>
</feature>
<gene>
    <name evidence="3" type="primary">Contig16796.g17889</name>
    <name evidence="3" type="ORF">STYLEM_17384</name>
</gene>
<keyword evidence="1" id="KW-0175">Coiled coil</keyword>
<evidence type="ECO:0000256" key="1">
    <source>
        <dbReference type="SAM" id="Coils"/>
    </source>
</evidence>